<organism evidence="1 2">
    <name type="scientific">Sphingobacterium puteale</name>
    <dbReference type="NCBI Taxonomy" id="2420510"/>
    <lineage>
        <taxon>Bacteria</taxon>
        <taxon>Pseudomonadati</taxon>
        <taxon>Bacteroidota</taxon>
        <taxon>Sphingobacteriia</taxon>
        <taxon>Sphingobacteriales</taxon>
        <taxon>Sphingobacteriaceae</taxon>
        <taxon>Sphingobacterium</taxon>
    </lineage>
</organism>
<accession>A0A420VW71</accession>
<dbReference type="RefSeq" id="WP_121125136.1">
    <property type="nucleotide sequence ID" value="NZ_RBWS01000011.1"/>
</dbReference>
<evidence type="ECO:0000313" key="2">
    <source>
        <dbReference type="Proteomes" id="UP000282423"/>
    </source>
</evidence>
<evidence type="ECO:0000313" key="1">
    <source>
        <dbReference type="EMBL" id="RKO70613.1"/>
    </source>
</evidence>
<dbReference type="Proteomes" id="UP000282423">
    <property type="component" value="Unassembled WGS sequence"/>
</dbReference>
<comment type="caution">
    <text evidence="1">The sequence shown here is derived from an EMBL/GenBank/DDBJ whole genome shotgun (WGS) entry which is preliminary data.</text>
</comment>
<dbReference type="Pfam" id="PF19781">
    <property type="entry name" value="DUF6266"/>
    <property type="match status" value="1"/>
</dbReference>
<dbReference type="EMBL" id="RBWS01000011">
    <property type="protein sequence ID" value="RKO70613.1"/>
    <property type="molecule type" value="Genomic_DNA"/>
</dbReference>
<sequence>MANKTISPAQQRVRAAFKVGQAFLAPLHGLIKKGFAETARRKRSLPAGLALGYTLQVAIKHEAKGPVVDPSLVRLSDGSLPGVYMPELRRYADRIELTHDSDNAALFGEDDRLTLCAYQVDKGYAFVNEQIWQRREGKVIVPIPEGFRDDGFHLYLLVSNRNGLKYSRSNYLGYSTK</sequence>
<name>A0A420VW71_9SPHI</name>
<reference evidence="1 2" key="1">
    <citation type="submission" date="2018-10" db="EMBL/GenBank/DDBJ databases">
        <title>Sphingobacterium sp. M05W1-28.</title>
        <authorList>
            <person name="Cai H."/>
        </authorList>
    </citation>
    <scope>NUCLEOTIDE SEQUENCE [LARGE SCALE GENOMIC DNA]</scope>
    <source>
        <strain evidence="1 2">M05W1-28</strain>
    </source>
</reference>
<protein>
    <submittedName>
        <fullName evidence="1">Uncharacterized protein</fullName>
    </submittedName>
</protein>
<dbReference type="AlphaFoldDB" id="A0A420VW71"/>
<keyword evidence="2" id="KW-1185">Reference proteome</keyword>
<proteinExistence type="predicted"/>
<dbReference type="OrthoDB" id="712328at2"/>
<dbReference type="InterPro" id="IPR046233">
    <property type="entry name" value="DUF6266"/>
</dbReference>
<gene>
    <name evidence="1" type="ORF">D7322_15155</name>
</gene>